<reference evidence="1" key="1">
    <citation type="journal article" date="2022" name="Int. J. Mol. Sci.">
        <title>Draft Genome of Tanacetum Coccineum: Genomic Comparison of Closely Related Tanacetum-Family Plants.</title>
        <authorList>
            <person name="Yamashiro T."/>
            <person name="Shiraishi A."/>
            <person name="Nakayama K."/>
            <person name="Satake H."/>
        </authorList>
    </citation>
    <scope>NUCLEOTIDE SEQUENCE</scope>
</reference>
<comment type="caution">
    <text evidence="1">The sequence shown here is derived from an EMBL/GenBank/DDBJ whole genome shotgun (WGS) entry which is preliminary data.</text>
</comment>
<gene>
    <name evidence="1" type="ORF">Tco_0704095</name>
</gene>
<reference evidence="1" key="2">
    <citation type="submission" date="2022-01" db="EMBL/GenBank/DDBJ databases">
        <authorList>
            <person name="Yamashiro T."/>
            <person name="Shiraishi A."/>
            <person name="Satake H."/>
            <person name="Nakayama K."/>
        </authorList>
    </citation>
    <scope>NUCLEOTIDE SEQUENCE</scope>
</reference>
<protein>
    <submittedName>
        <fullName evidence="1">Uncharacterized protein</fullName>
    </submittedName>
</protein>
<name>A0ABQ4Y163_9ASTR</name>
<proteinExistence type="predicted"/>
<evidence type="ECO:0000313" key="2">
    <source>
        <dbReference type="Proteomes" id="UP001151760"/>
    </source>
</evidence>
<organism evidence="1 2">
    <name type="scientific">Tanacetum coccineum</name>
    <dbReference type="NCBI Taxonomy" id="301880"/>
    <lineage>
        <taxon>Eukaryota</taxon>
        <taxon>Viridiplantae</taxon>
        <taxon>Streptophyta</taxon>
        <taxon>Embryophyta</taxon>
        <taxon>Tracheophyta</taxon>
        <taxon>Spermatophyta</taxon>
        <taxon>Magnoliopsida</taxon>
        <taxon>eudicotyledons</taxon>
        <taxon>Gunneridae</taxon>
        <taxon>Pentapetalae</taxon>
        <taxon>asterids</taxon>
        <taxon>campanulids</taxon>
        <taxon>Asterales</taxon>
        <taxon>Asteraceae</taxon>
        <taxon>Asteroideae</taxon>
        <taxon>Anthemideae</taxon>
        <taxon>Anthemidinae</taxon>
        <taxon>Tanacetum</taxon>
    </lineage>
</organism>
<evidence type="ECO:0000313" key="1">
    <source>
        <dbReference type="EMBL" id="GJS71254.1"/>
    </source>
</evidence>
<dbReference type="EMBL" id="BQNB010009993">
    <property type="protein sequence ID" value="GJS71254.1"/>
    <property type="molecule type" value="Genomic_DNA"/>
</dbReference>
<accession>A0ABQ4Y163</accession>
<keyword evidence="2" id="KW-1185">Reference proteome</keyword>
<sequence>MLSQTRTRLAEHREDMWPVEIGFTDFSCSSGDTMMSSIWSAVTLLKDLCCLISGDTPSPFSVMIDRVNLLFLDKLSGVIGAIQIIVSRVFRFHGFPNVEGDSFTSDSQTQLSLMNVNYNPCCGEKGSSQNDRD</sequence>
<dbReference type="Proteomes" id="UP001151760">
    <property type="component" value="Unassembled WGS sequence"/>
</dbReference>